<proteinExistence type="predicted"/>
<comment type="caution">
    <text evidence="1">The sequence shown here is derived from an EMBL/GenBank/DDBJ whole genome shotgun (WGS) entry which is preliminary data.</text>
</comment>
<keyword evidence="2" id="KW-1185">Reference proteome</keyword>
<reference evidence="2" key="1">
    <citation type="journal article" date="2023" name="Nat. Plants">
        <title>Single-cell RNA sequencing provides a high-resolution roadmap for understanding the multicellular compartmentation of specialized metabolism.</title>
        <authorList>
            <person name="Sun S."/>
            <person name="Shen X."/>
            <person name="Li Y."/>
            <person name="Li Y."/>
            <person name="Wang S."/>
            <person name="Li R."/>
            <person name="Zhang H."/>
            <person name="Shen G."/>
            <person name="Guo B."/>
            <person name="Wei J."/>
            <person name="Xu J."/>
            <person name="St-Pierre B."/>
            <person name="Chen S."/>
            <person name="Sun C."/>
        </authorList>
    </citation>
    <scope>NUCLEOTIDE SEQUENCE [LARGE SCALE GENOMIC DNA]</scope>
</reference>
<evidence type="ECO:0000313" key="2">
    <source>
        <dbReference type="Proteomes" id="UP001060085"/>
    </source>
</evidence>
<protein>
    <submittedName>
        <fullName evidence="1">Uncharacterized protein</fullName>
    </submittedName>
</protein>
<organism evidence="1 2">
    <name type="scientific">Catharanthus roseus</name>
    <name type="common">Madagascar periwinkle</name>
    <name type="synonym">Vinca rosea</name>
    <dbReference type="NCBI Taxonomy" id="4058"/>
    <lineage>
        <taxon>Eukaryota</taxon>
        <taxon>Viridiplantae</taxon>
        <taxon>Streptophyta</taxon>
        <taxon>Embryophyta</taxon>
        <taxon>Tracheophyta</taxon>
        <taxon>Spermatophyta</taxon>
        <taxon>Magnoliopsida</taxon>
        <taxon>eudicotyledons</taxon>
        <taxon>Gunneridae</taxon>
        <taxon>Pentapetalae</taxon>
        <taxon>asterids</taxon>
        <taxon>lamiids</taxon>
        <taxon>Gentianales</taxon>
        <taxon>Apocynaceae</taxon>
        <taxon>Rauvolfioideae</taxon>
        <taxon>Vinceae</taxon>
        <taxon>Catharanthinae</taxon>
        <taxon>Catharanthus</taxon>
    </lineage>
</organism>
<dbReference type="EMBL" id="CM044708">
    <property type="protein sequence ID" value="KAI5648073.1"/>
    <property type="molecule type" value="Genomic_DNA"/>
</dbReference>
<accession>A0ACB9ZKW1</accession>
<name>A0ACB9ZKW1_CATRO</name>
<dbReference type="Proteomes" id="UP001060085">
    <property type="component" value="Linkage Group LG08"/>
</dbReference>
<sequence>MESGFGLQVFEQIDKPNVFSWNTIIRCFAVSDDPQRALIGFQYYTKMLSQETFPDKYTFPFLLQACGSVSDSGLMKQVQCHIVKLGFDKDLFVQNSIINACFKCGFLHDARILFDEMVEKDVVSWTTLISGLVTQGCHTEALVVFGEMLEDDSENWPNVATIVSVLTACGNLGSLDQAKCVHSLLQKGGWIHMDISVSNSLIDAYAKCGSLNSAAKVFEDIGNDKRDLYTWTAMILALAIHGQGMDAYTLFCDMVRVSQIVPDSITFIAVLSACVHSGLVQEGLCIFESMKARYGIEPDLKHYGCIIDLLGKAGLLDRAYDIVEAMPMEPNLTILGSLLSACRIHKNLDLVEIVLKKIKSLSGKSGGAPVLLSNIYANENRWTEVIHIRKGIRTEVLEKPPGKSWIQVKDTVHKFVVGDKSHPEAMELCMLLEGLERLGKTLDGFTPSGNVVIEGQQPKCGPEF</sequence>
<gene>
    <name evidence="1" type="ORF">M9H77_34078</name>
</gene>
<evidence type="ECO:0000313" key="1">
    <source>
        <dbReference type="EMBL" id="KAI5648073.1"/>
    </source>
</evidence>